<keyword evidence="13" id="KW-1185">Reference proteome</keyword>
<evidence type="ECO:0000259" key="11">
    <source>
        <dbReference type="Pfam" id="PF04290"/>
    </source>
</evidence>
<evidence type="ECO:0000256" key="8">
    <source>
        <dbReference type="ARBA" id="ARBA00038436"/>
    </source>
</evidence>
<keyword evidence="7 9" id="KW-0472">Membrane</keyword>
<comment type="function">
    <text evidence="9">Part of the tripartite ATP-independent periplasmic (TRAP) transport system.</text>
</comment>
<evidence type="ECO:0000256" key="5">
    <source>
        <dbReference type="ARBA" id="ARBA00022692"/>
    </source>
</evidence>
<keyword evidence="2 9" id="KW-0813">Transport</keyword>
<dbReference type="InterPro" id="IPR055348">
    <property type="entry name" value="DctQ"/>
</dbReference>
<evidence type="ECO:0000256" key="4">
    <source>
        <dbReference type="ARBA" id="ARBA00022519"/>
    </source>
</evidence>
<keyword evidence="5 9" id="KW-0812">Transmembrane</keyword>
<evidence type="ECO:0000256" key="7">
    <source>
        <dbReference type="ARBA" id="ARBA00023136"/>
    </source>
</evidence>
<keyword evidence="4 9" id="KW-0997">Cell inner membrane</keyword>
<evidence type="ECO:0000256" key="2">
    <source>
        <dbReference type="ARBA" id="ARBA00022448"/>
    </source>
</evidence>
<evidence type="ECO:0000256" key="10">
    <source>
        <dbReference type="SAM" id="MobiDB-lite"/>
    </source>
</evidence>
<evidence type="ECO:0000313" key="13">
    <source>
        <dbReference type="Proteomes" id="UP001191082"/>
    </source>
</evidence>
<evidence type="ECO:0000256" key="9">
    <source>
        <dbReference type="RuleBase" id="RU369079"/>
    </source>
</evidence>
<dbReference type="PANTHER" id="PTHR35011">
    <property type="entry name" value="2,3-DIKETO-L-GULONATE TRAP TRANSPORTER SMALL PERMEASE PROTEIN YIAM"/>
    <property type="match status" value="1"/>
</dbReference>
<accession>A0ABY2XC54</accession>
<feature type="domain" description="Tripartite ATP-independent periplasmic transporters DctQ component" evidence="11">
    <location>
        <begin position="35"/>
        <end position="165"/>
    </location>
</feature>
<protein>
    <recommendedName>
        <fullName evidence="9">TRAP transporter small permease protein</fullName>
    </recommendedName>
</protein>
<evidence type="ECO:0000256" key="1">
    <source>
        <dbReference type="ARBA" id="ARBA00004429"/>
    </source>
</evidence>
<organism evidence="12 13">
    <name type="scientific">Arenibacterium halophilum</name>
    <dbReference type="NCBI Taxonomy" id="2583821"/>
    <lineage>
        <taxon>Bacteria</taxon>
        <taxon>Pseudomonadati</taxon>
        <taxon>Pseudomonadota</taxon>
        <taxon>Alphaproteobacteria</taxon>
        <taxon>Rhodobacterales</taxon>
        <taxon>Paracoccaceae</taxon>
        <taxon>Arenibacterium</taxon>
    </lineage>
</organism>
<evidence type="ECO:0000256" key="6">
    <source>
        <dbReference type="ARBA" id="ARBA00022989"/>
    </source>
</evidence>
<dbReference type="EMBL" id="VCPC01000001">
    <property type="protein sequence ID" value="TMV14602.1"/>
    <property type="molecule type" value="Genomic_DNA"/>
</dbReference>
<dbReference type="InterPro" id="IPR007387">
    <property type="entry name" value="TRAP_DctQ"/>
</dbReference>
<reference evidence="12 13" key="1">
    <citation type="submission" date="2019-05" db="EMBL/GenBank/DDBJ databases">
        <title>Marivita sp. nov. isolated from sea sediment.</title>
        <authorList>
            <person name="Kim W."/>
        </authorList>
    </citation>
    <scope>NUCLEOTIDE SEQUENCE [LARGE SCALE GENOMIC DNA]</scope>
    <source>
        <strain evidence="12 13">CAU 1492</strain>
    </source>
</reference>
<feature type="region of interest" description="Disordered" evidence="10">
    <location>
        <begin position="172"/>
        <end position="194"/>
    </location>
</feature>
<feature type="transmembrane region" description="Helical" evidence="9">
    <location>
        <begin position="97"/>
        <end position="118"/>
    </location>
</feature>
<feature type="transmembrane region" description="Helical" evidence="9">
    <location>
        <begin position="21"/>
        <end position="40"/>
    </location>
</feature>
<comment type="caution">
    <text evidence="12">The sequence shown here is derived from an EMBL/GenBank/DDBJ whole genome shotgun (WGS) entry which is preliminary data.</text>
</comment>
<evidence type="ECO:0000256" key="3">
    <source>
        <dbReference type="ARBA" id="ARBA00022475"/>
    </source>
</evidence>
<comment type="subcellular location">
    <subcellularLocation>
        <location evidence="1 9">Cell inner membrane</location>
        <topology evidence="1 9">Multi-pass membrane protein</topology>
    </subcellularLocation>
</comment>
<gene>
    <name evidence="12" type="ORF">FGK64_01025</name>
</gene>
<comment type="subunit">
    <text evidence="9">The complex comprises the extracytoplasmic solute receptor protein and the two transmembrane proteins.</text>
</comment>
<feature type="transmembrane region" description="Helical" evidence="9">
    <location>
        <begin position="138"/>
        <end position="161"/>
    </location>
</feature>
<feature type="compositionally biased region" description="Low complexity" evidence="10">
    <location>
        <begin position="175"/>
        <end position="185"/>
    </location>
</feature>
<feature type="transmembrane region" description="Helical" evidence="9">
    <location>
        <begin position="52"/>
        <end position="76"/>
    </location>
</feature>
<comment type="similarity">
    <text evidence="8 9">Belongs to the TRAP transporter small permease family.</text>
</comment>
<dbReference type="Pfam" id="PF04290">
    <property type="entry name" value="DctQ"/>
    <property type="match status" value="1"/>
</dbReference>
<name>A0ABY2XC54_9RHOB</name>
<keyword evidence="3" id="KW-1003">Cell membrane</keyword>
<proteinExistence type="inferred from homology"/>
<sequence>MSDVSETTKTRPRSLVQRGRSWIRLFLGTLMIVSVAINFSNVIARYILQAPIFWAETIITYIMLWSAFIGAALITLDDKHLSIDLVASVFPRRSRSVVLACSAACLLAVALIVVPQSWQATEMLVRNDQRTAVEGLPLAIPNAALLVGFGLMALAGVYQLVAKVRQALSPHDDAAASMPPASSSESEAKKEAGY</sequence>
<keyword evidence="6 9" id="KW-1133">Transmembrane helix</keyword>
<dbReference type="Proteomes" id="UP001191082">
    <property type="component" value="Unassembled WGS sequence"/>
</dbReference>
<evidence type="ECO:0000313" key="12">
    <source>
        <dbReference type="EMBL" id="TMV14602.1"/>
    </source>
</evidence>